<name>A0ABD2WVV8_9HYME</name>
<dbReference type="Pfam" id="PF08969">
    <property type="entry name" value="USP8_dimer"/>
    <property type="match status" value="1"/>
</dbReference>
<accession>A0ABD2WVV8</accession>
<dbReference type="PROSITE" id="PS50235">
    <property type="entry name" value="USP_3"/>
    <property type="match status" value="1"/>
</dbReference>
<proteinExistence type="inferred from homology"/>
<dbReference type="EC" id="3.4.19.12" evidence="3"/>
<evidence type="ECO:0000313" key="8">
    <source>
        <dbReference type="Proteomes" id="UP001627154"/>
    </source>
</evidence>
<dbReference type="InterPro" id="IPR001394">
    <property type="entry name" value="Peptidase_C19_UCH"/>
</dbReference>
<feature type="domain" description="Rhodanese" evidence="5">
    <location>
        <begin position="164"/>
        <end position="283"/>
    </location>
</feature>
<dbReference type="Proteomes" id="UP001627154">
    <property type="component" value="Unassembled WGS sequence"/>
</dbReference>
<comment type="caution">
    <text evidence="7">The sequence shown here is derived from an EMBL/GenBank/DDBJ whole genome shotgun (WGS) entry which is preliminary data.</text>
</comment>
<feature type="compositionally biased region" description="Basic and acidic residues" evidence="4">
    <location>
        <begin position="475"/>
        <end position="485"/>
    </location>
</feature>
<evidence type="ECO:0000256" key="3">
    <source>
        <dbReference type="RuleBase" id="RU366025"/>
    </source>
</evidence>
<evidence type="ECO:0000256" key="2">
    <source>
        <dbReference type="ARBA" id="ARBA00009085"/>
    </source>
</evidence>
<sequence>MSDDSEESSNEEYWSNLDKRADVPLNKYSNSSIKLLISSLKRLLKHANESYKKNSMEDAYVYYKKWMKLLNYIKTKEKLDKHTVAQFCPTEDIEEAIKIFKAVKMKLEDKLKADEKLRKKEMQRKPNPQLNTVVNHNENLGEKLIQNKLIEMECTELFKKLESSKDKVLIIDLRKDDEYNLVKIKNSNVIHLPEKSIKADKKVNEYVSDLNKEAELRFRAIFLTTTIIELIVLMDTSSDTIKANTPLSWFRNTLGSCEETRQQIAILKGGFAEWVDTFPHMVIRSSFTSNNTSQDSDWDNIDFLPNGTLIKQNKSTDSQKTSINSNTIFTNSHTFQPSPVLHNDSMGIKAKNYPEFSAQAEVSSNFQPSPVLIKDSIGIKAKNYSEFSAHNEKNNQKNKSHDTPYYDRSLKPKVTFKIEKEIDKLQINKSWDREQHVVENKLSENKGHTQEYIEKKIYPTLDFGSKAPKSQVTKSDNRKINKENIQHPSKPIEPALVSGHKKLPQKMDIDERTETIHREPLKSENSKPVNPGLKRSHSSPNLQVKRLKTSNHKLQDKPIIDRGSKPTVTNIPKINQLDREARFEPVYGAQRHPGITGLKNLGNSCYMNSIVQCLSNTELLAEYFIKNCYMNDLNRNSNINNNNNKTSCSAYVAEEVAQVIKALWRGRYKSISPRDLKVVVGQYKLQFESYDQQDSHEFLMFLLDWMHNDLKADQVTPSIHEIQSVAQKEWEKSMMGKSSIISELFFGQLKSTITCMTCQQHSATYETFNSLTMSLPGTNKCGLDDCVRKFLSGQKVSEWNCPNCKVPRDGIKKFDFARLPAIVVIHLNRFGETGGWLEKKNTTVDFPLHNFNLRSYLVPDGNETHGKRFANYNLYAMSNHYGTMDGGHYTAYCKHGHQNKWYKYDDHTVMEVPASDVKNQSNSAYLLFYSAVSSNNYLNS</sequence>
<comment type="catalytic activity">
    <reaction evidence="1 3">
        <text>Thiol-dependent hydrolysis of ester, thioester, amide, peptide and isopeptide bonds formed by the C-terminal Gly of ubiquitin (a 76-residue protein attached to proteins as an intracellular targeting signal).</text>
        <dbReference type="EC" id="3.4.19.12"/>
    </reaction>
</comment>
<dbReference type="InterPro" id="IPR018200">
    <property type="entry name" value="USP_CS"/>
</dbReference>
<dbReference type="PROSITE" id="PS50206">
    <property type="entry name" value="RHODANESE_3"/>
    <property type="match status" value="1"/>
</dbReference>
<evidence type="ECO:0000313" key="7">
    <source>
        <dbReference type="EMBL" id="KAL3396627.1"/>
    </source>
</evidence>
<evidence type="ECO:0000256" key="1">
    <source>
        <dbReference type="ARBA" id="ARBA00000707"/>
    </source>
</evidence>
<evidence type="ECO:0000256" key="4">
    <source>
        <dbReference type="SAM" id="MobiDB-lite"/>
    </source>
</evidence>
<keyword evidence="3" id="KW-0788">Thiol protease</keyword>
<dbReference type="SUPFAM" id="SSF54001">
    <property type="entry name" value="Cysteine proteinases"/>
    <property type="match status" value="1"/>
</dbReference>
<feature type="region of interest" description="Disordered" evidence="4">
    <location>
        <begin position="388"/>
        <end position="407"/>
    </location>
</feature>
<dbReference type="PROSITE" id="PS00973">
    <property type="entry name" value="USP_2"/>
    <property type="match status" value="1"/>
</dbReference>
<feature type="compositionally biased region" description="Basic and acidic residues" evidence="4">
    <location>
        <begin position="389"/>
        <end position="407"/>
    </location>
</feature>
<gene>
    <name evidence="7" type="ORF">TKK_009501</name>
</gene>
<keyword evidence="3" id="KW-0645">Protease</keyword>
<dbReference type="CDD" id="cd02674">
    <property type="entry name" value="Peptidase_C19R"/>
    <property type="match status" value="1"/>
</dbReference>
<dbReference type="InterPro" id="IPR036873">
    <property type="entry name" value="Rhodanese-like_dom_sf"/>
</dbReference>
<keyword evidence="3" id="KW-0833">Ubl conjugation pathway</keyword>
<reference evidence="7 8" key="1">
    <citation type="journal article" date="2024" name="bioRxiv">
        <title>A reference genome for Trichogramma kaykai: A tiny desert-dwelling parasitoid wasp with competing sex-ratio distorters.</title>
        <authorList>
            <person name="Culotta J."/>
            <person name="Lindsey A.R."/>
        </authorList>
    </citation>
    <scope>NUCLEOTIDE SEQUENCE [LARGE SCALE GENOMIC DNA]</scope>
    <source>
        <strain evidence="7 8">KSX58</strain>
    </source>
</reference>
<dbReference type="SUPFAM" id="SSF52821">
    <property type="entry name" value="Rhodanese/Cell cycle control phosphatase"/>
    <property type="match status" value="1"/>
</dbReference>
<evidence type="ECO:0000259" key="5">
    <source>
        <dbReference type="PROSITE" id="PS50206"/>
    </source>
</evidence>
<dbReference type="SUPFAM" id="SSF140856">
    <property type="entry name" value="USP8 N-terminal domain-like"/>
    <property type="match status" value="1"/>
</dbReference>
<dbReference type="AlphaFoldDB" id="A0ABD2WVV8"/>
<keyword evidence="3" id="KW-0378">Hydrolase</keyword>
<dbReference type="InterPro" id="IPR015063">
    <property type="entry name" value="USP8_dimer"/>
</dbReference>
<feature type="compositionally biased region" description="Basic and acidic residues" evidence="4">
    <location>
        <begin position="505"/>
        <end position="525"/>
    </location>
</feature>
<evidence type="ECO:0000259" key="6">
    <source>
        <dbReference type="PROSITE" id="PS50235"/>
    </source>
</evidence>
<keyword evidence="8" id="KW-1185">Reference proteome</keyword>
<dbReference type="EMBL" id="JBJJXI010000070">
    <property type="protein sequence ID" value="KAL3396627.1"/>
    <property type="molecule type" value="Genomic_DNA"/>
</dbReference>
<dbReference type="GO" id="GO:0006508">
    <property type="term" value="P:proteolysis"/>
    <property type="evidence" value="ECO:0007669"/>
    <property type="project" value="UniProtKB-KW"/>
</dbReference>
<dbReference type="PROSITE" id="PS00972">
    <property type="entry name" value="USP_1"/>
    <property type="match status" value="1"/>
</dbReference>
<feature type="region of interest" description="Disordered" evidence="4">
    <location>
        <begin position="464"/>
        <end position="541"/>
    </location>
</feature>
<organism evidence="7 8">
    <name type="scientific">Trichogramma kaykai</name>
    <dbReference type="NCBI Taxonomy" id="54128"/>
    <lineage>
        <taxon>Eukaryota</taxon>
        <taxon>Metazoa</taxon>
        <taxon>Ecdysozoa</taxon>
        <taxon>Arthropoda</taxon>
        <taxon>Hexapoda</taxon>
        <taxon>Insecta</taxon>
        <taxon>Pterygota</taxon>
        <taxon>Neoptera</taxon>
        <taxon>Endopterygota</taxon>
        <taxon>Hymenoptera</taxon>
        <taxon>Apocrita</taxon>
        <taxon>Proctotrupomorpha</taxon>
        <taxon>Chalcidoidea</taxon>
        <taxon>Trichogrammatidae</taxon>
        <taxon>Trichogramma</taxon>
    </lineage>
</organism>
<comment type="similarity">
    <text evidence="2 3">Belongs to the peptidase C19 family.</text>
</comment>
<dbReference type="InterPro" id="IPR028889">
    <property type="entry name" value="USP"/>
</dbReference>
<dbReference type="Gene3D" id="3.40.250.10">
    <property type="entry name" value="Rhodanese-like domain"/>
    <property type="match status" value="1"/>
</dbReference>
<dbReference type="InterPro" id="IPR050185">
    <property type="entry name" value="Ub_carboxyl-term_hydrolase"/>
</dbReference>
<protein>
    <recommendedName>
        <fullName evidence="3">Ubiquitin carboxyl-terminal hydrolase</fullName>
        <ecNumber evidence="3">3.4.19.12</ecNumber>
    </recommendedName>
</protein>
<dbReference type="InterPro" id="IPR001763">
    <property type="entry name" value="Rhodanese-like_dom"/>
</dbReference>
<dbReference type="Gene3D" id="3.90.70.10">
    <property type="entry name" value="Cysteine proteinases"/>
    <property type="match status" value="1"/>
</dbReference>
<feature type="domain" description="USP" evidence="6">
    <location>
        <begin position="596"/>
        <end position="932"/>
    </location>
</feature>
<dbReference type="InterPro" id="IPR038765">
    <property type="entry name" value="Papain-like_cys_pep_sf"/>
</dbReference>
<dbReference type="GO" id="GO:0016579">
    <property type="term" value="P:protein deubiquitination"/>
    <property type="evidence" value="ECO:0007669"/>
    <property type="project" value="UniProtKB-ARBA"/>
</dbReference>
<dbReference type="PANTHER" id="PTHR21646:SF46">
    <property type="entry name" value="UBIQUITIN CARBOXYL-TERMINAL HYDROLASE"/>
    <property type="match status" value="1"/>
</dbReference>
<dbReference type="SMART" id="SM00450">
    <property type="entry name" value="RHOD"/>
    <property type="match status" value="1"/>
</dbReference>
<dbReference type="Pfam" id="PF00443">
    <property type="entry name" value="UCH"/>
    <property type="match status" value="1"/>
</dbReference>
<dbReference type="GO" id="GO:0004843">
    <property type="term" value="F:cysteine-type deubiquitinase activity"/>
    <property type="evidence" value="ECO:0007669"/>
    <property type="project" value="UniProtKB-UniRule"/>
</dbReference>
<dbReference type="PANTHER" id="PTHR21646">
    <property type="entry name" value="UBIQUITIN CARBOXYL-TERMINAL HYDROLASE"/>
    <property type="match status" value="1"/>
</dbReference>